<organism evidence="1 2">
    <name type="scientific">Leptospira stimsonii</name>
    <dbReference type="NCBI Taxonomy" id="2202203"/>
    <lineage>
        <taxon>Bacteria</taxon>
        <taxon>Pseudomonadati</taxon>
        <taxon>Spirochaetota</taxon>
        <taxon>Spirochaetia</taxon>
        <taxon>Leptospirales</taxon>
        <taxon>Leptospiraceae</taxon>
        <taxon>Leptospira</taxon>
    </lineage>
</organism>
<proteinExistence type="predicted"/>
<accession>A0A8B3D094</accession>
<comment type="caution">
    <text evidence="1">The sequence shown here is derived from an EMBL/GenBank/DDBJ whole genome shotgun (WGS) entry which is preliminary data.</text>
</comment>
<gene>
    <name evidence="1" type="ORF">DLM78_05960</name>
</gene>
<reference evidence="2" key="1">
    <citation type="submission" date="2018-05" db="EMBL/GenBank/DDBJ databases">
        <title>Leptospira yasudae sp. nov. and Leptospira stimsonii sp. nov., two pathogenic species of the genus Leptospira isolated from environmental sources.</title>
        <authorList>
            <person name="Casanovas-Massana A."/>
            <person name="Hamond C."/>
            <person name="Santos L.A."/>
            <person name="Hacker K.P."/>
            <person name="Balassiano I."/>
            <person name="Medeiros M.A."/>
            <person name="Reis M.G."/>
            <person name="Ko A.I."/>
            <person name="Wunder E.A."/>
        </authorList>
    </citation>
    <scope>NUCLEOTIDE SEQUENCE [LARGE SCALE GENOMIC DNA]</scope>
    <source>
        <strain evidence="2">AMB6-RJ</strain>
    </source>
</reference>
<sequence length="97" mass="11806">MDRLRIFFRGYETNFWCVILCFVSDIEYKAKACKDRFSVPSTFYFLIHLFRQIDPVEKRIVSDFKSVFLSYETDFVRSFRFRSFAGMEDFFLIDSKK</sequence>
<protein>
    <submittedName>
        <fullName evidence="1">Uncharacterized protein</fullName>
    </submittedName>
</protein>
<evidence type="ECO:0000313" key="1">
    <source>
        <dbReference type="EMBL" id="RHX88483.1"/>
    </source>
</evidence>
<name>A0A8B3D094_9LEPT</name>
<dbReference type="EMBL" id="QHCS01000001">
    <property type="protein sequence ID" value="RHX88483.1"/>
    <property type="molecule type" value="Genomic_DNA"/>
</dbReference>
<dbReference type="Proteomes" id="UP000266669">
    <property type="component" value="Unassembled WGS sequence"/>
</dbReference>
<evidence type="ECO:0000313" key="2">
    <source>
        <dbReference type="Proteomes" id="UP000266669"/>
    </source>
</evidence>
<dbReference type="AlphaFoldDB" id="A0A8B3D094"/>